<reference evidence="2" key="1">
    <citation type="journal article" date="2019" name="bioRxiv">
        <title>The Genome of the Zebra Mussel, Dreissena polymorpha: A Resource for Invasive Species Research.</title>
        <authorList>
            <person name="McCartney M.A."/>
            <person name="Auch B."/>
            <person name="Kono T."/>
            <person name="Mallez S."/>
            <person name="Zhang Y."/>
            <person name="Obille A."/>
            <person name="Becker A."/>
            <person name="Abrahante J.E."/>
            <person name="Garbe J."/>
            <person name="Badalamenti J.P."/>
            <person name="Herman A."/>
            <person name="Mangelson H."/>
            <person name="Liachko I."/>
            <person name="Sullivan S."/>
            <person name="Sone E.D."/>
            <person name="Koren S."/>
            <person name="Silverstein K.A.T."/>
            <person name="Beckman K.B."/>
            <person name="Gohl D.M."/>
        </authorList>
    </citation>
    <scope>NUCLEOTIDE SEQUENCE</scope>
    <source>
        <strain evidence="2">Duluth1</strain>
        <tissue evidence="2">Whole animal</tissue>
    </source>
</reference>
<dbReference type="EMBL" id="JAIWYP010000009">
    <property type="protein sequence ID" value="KAH3773865.1"/>
    <property type="molecule type" value="Genomic_DNA"/>
</dbReference>
<reference evidence="2" key="2">
    <citation type="submission" date="2020-11" db="EMBL/GenBank/DDBJ databases">
        <authorList>
            <person name="McCartney M.A."/>
            <person name="Auch B."/>
            <person name="Kono T."/>
            <person name="Mallez S."/>
            <person name="Becker A."/>
            <person name="Gohl D.M."/>
            <person name="Silverstein K.A.T."/>
            <person name="Koren S."/>
            <person name="Bechman K.B."/>
            <person name="Herman A."/>
            <person name="Abrahante J.E."/>
            <person name="Garbe J."/>
        </authorList>
    </citation>
    <scope>NUCLEOTIDE SEQUENCE</scope>
    <source>
        <strain evidence="2">Duluth1</strain>
        <tissue evidence="2">Whole animal</tissue>
    </source>
</reference>
<feature type="compositionally biased region" description="Polar residues" evidence="1">
    <location>
        <begin position="35"/>
        <end position="56"/>
    </location>
</feature>
<feature type="region of interest" description="Disordered" evidence="1">
    <location>
        <begin position="1"/>
        <end position="56"/>
    </location>
</feature>
<feature type="compositionally biased region" description="Basic residues" evidence="1">
    <location>
        <begin position="11"/>
        <end position="23"/>
    </location>
</feature>
<accession>A0A9D4E8N1</accession>
<gene>
    <name evidence="2" type="ORF">DPMN_175236</name>
</gene>
<sequence>MPANSDNSKTRQSKKARKGKRKANTPLSGEDSHCSETGLTTQQSASTGKASTSQAANTPATYVNIPWSEGLSFQNSQEYVSSIMNPNNISPVAMNFGQPNFGQPHFFMSTPQTPAGQQNITPNWALSIMEDVKAIKTSSLQIEKTLNYEFKDHRNGKQTRKFRPKGVNY</sequence>
<comment type="caution">
    <text evidence="2">The sequence shown here is derived from an EMBL/GenBank/DDBJ whole genome shotgun (WGS) entry which is preliminary data.</text>
</comment>
<name>A0A9D4E8N1_DREPO</name>
<protein>
    <submittedName>
        <fullName evidence="2">Uncharacterized protein</fullName>
    </submittedName>
</protein>
<dbReference type="AlphaFoldDB" id="A0A9D4E8N1"/>
<proteinExistence type="predicted"/>
<evidence type="ECO:0000313" key="2">
    <source>
        <dbReference type="EMBL" id="KAH3773865.1"/>
    </source>
</evidence>
<keyword evidence="3" id="KW-1185">Reference proteome</keyword>
<organism evidence="2 3">
    <name type="scientific">Dreissena polymorpha</name>
    <name type="common">Zebra mussel</name>
    <name type="synonym">Mytilus polymorpha</name>
    <dbReference type="NCBI Taxonomy" id="45954"/>
    <lineage>
        <taxon>Eukaryota</taxon>
        <taxon>Metazoa</taxon>
        <taxon>Spiralia</taxon>
        <taxon>Lophotrochozoa</taxon>
        <taxon>Mollusca</taxon>
        <taxon>Bivalvia</taxon>
        <taxon>Autobranchia</taxon>
        <taxon>Heteroconchia</taxon>
        <taxon>Euheterodonta</taxon>
        <taxon>Imparidentia</taxon>
        <taxon>Neoheterodontei</taxon>
        <taxon>Myida</taxon>
        <taxon>Dreissenoidea</taxon>
        <taxon>Dreissenidae</taxon>
        <taxon>Dreissena</taxon>
    </lineage>
</organism>
<dbReference type="Proteomes" id="UP000828390">
    <property type="component" value="Unassembled WGS sequence"/>
</dbReference>
<evidence type="ECO:0000313" key="3">
    <source>
        <dbReference type="Proteomes" id="UP000828390"/>
    </source>
</evidence>
<evidence type="ECO:0000256" key="1">
    <source>
        <dbReference type="SAM" id="MobiDB-lite"/>
    </source>
</evidence>